<protein>
    <submittedName>
        <fullName evidence="1">Uncharacterized protein</fullName>
    </submittedName>
</protein>
<accession>A0ABN3ENY7</accession>
<gene>
    <name evidence="1" type="ORF">GCM10010430_56960</name>
</gene>
<reference evidence="1 2" key="1">
    <citation type="journal article" date="2019" name="Int. J. Syst. Evol. Microbiol.">
        <title>The Global Catalogue of Microorganisms (GCM) 10K type strain sequencing project: providing services to taxonomists for standard genome sequencing and annotation.</title>
        <authorList>
            <consortium name="The Broad Institute Genomics Platform"/>
            <consortium name="The Broad Institute Genome Sequencing Center for Infectious Disease"/>
            <person name="Wu L."/>
            <person name="Ma J."/>
        </authorList>
    </citation>
    <scope>NUCLEOTIDE SEQUENCE [LARGE SCALE GENOMIC DNA]</scope>
    <source>
        <strain evidence="1 2">JCM 7356</strain>
    </source>
</reference>
<dbReference type="EMBL" id="BAAATR010000031">
    <property type="protein sequence ID" value="GAA2264811.1"/>
    <property type="molecule type" value="Genomic_DNA"/>
</dbReference>
<dbReference type="Proteomes" id="UP001500305">
    <property type="component" value="Unassembled WGS sequence"/>
</dbReference>
<keyword evidence="2" id="KW-1185">Reference proteome</keyword>
<proteinExistence type="predicted"/>
<sequence length="307" mass="34145">MIQYLIGNAEQISFSDAVSPRDEDEPSFSEYFEAEDAMLRFVESLRLAVGSQEILVHEPLLGIPKPSWLPDFRNGVALSPDQALRLLRSSLRGVPIGCTLSCLGDGSVLIGTDFDGLLRVDIDDRHEPLVLSLLPQELRVAVRQPTPPQPDVKNEAADDHFWQSVSNLLPAHPGGLLVIERWAYGTWGDSWYLATGETIDRIRRSIREHSQVIVQELPEFENIILSERFDETSVLAIDEIDLRYLPSTSHGLDLGIQPLTSAVVAADPEMWNRPVRIVSFPYSSRTILLIAVVPDSVTGTVTADWPT</sequence>
<dbReference type="RefSeq" id="WP_344639368.1">
    <property type="nucleotide sequence ID" value="NZ_BAAATR010000031.1"/>
</dbReference>
<comment type="caution">
    <text evidence="1">The sequence shown here is derived from an EMBL/GenBank/DDBJ whole genome shotgun (WGS) entry which is preliminary data.</text>
</comment>
<organism evidence="1 2">
    <name type="scientific">Kitasatospora cystarginea</name>
    <dbReference type="NCBI Taxonomy" id="58350"/>
    <lineage>
        <taxon>Bacteria</taxon>
        <taxon>Bacillati</taxon>
        <taxon>Actinomycetota</taxon>
        <taxon>Actinomycetes</taxon>
        <taxon>Kitasatosporales</taxon>
        <taxon>Streptomycetaceae</taxon>
        <taxon>Kitasatospora</taxon>
    </lineage>
</organism>
<evidence type="ECO:0000313" key="1">
    <source>
        <dbReference type="EMBL" id="GAA2264811.1"/>
    </source>
</evidence>
<evidence type="ECO:0000313" key="2">
    <source>
        <dbReference type="Proteomes" id="UP001500305"/>
    </source>
</evidence>
<name>A0ABN3ENY7_9ACTN</name>